<dbReference type="EMBL" id="CAEZYK010000101">
    <property type="protein sequence ID" value="CAB4732682.1"/>
    <property type="molecule type" value="Genomic_DNA"/>
</dbReference>
<sequence length="154" mass="17170">MCSTFVVPSVRHSSHVIEFPYTRSLGPVYGEFLTGLRDQRIIGIRNRDGSVLCPPTEWDPKTGEALALDFVEVGPEGTVTTWAWVTKPTRKHPLDHPFAFALIQLDGADTAILHAVDVASMDKITTGMRVTPRWRKERIGLITDIEAFVPLESK</sequence>
<protein>
    <submittedName>
        <fullName evidence="2">Unannotated protein</fullName>
    </submittedName>
</protein>
<dbReference type="EMBL" id="CAFBMM010000001">
    <property type="protein sequence ID" value="CAB4893752.1"/>
    <property type="molecule type" value="Genomic_DNA"/>
</dbReference>
<dbReference type="PANTHER" id="PTHR34075:SF4">
    <property type="entry name" value="DUF35 DOMAIN-CONTAINING PROTEIN"/>
    <property type="match status" value="1"/>
</dbReference>
<proteinExistence type="predicted"/>
<dbReference type="InterPro" id="IPR052513">
    <property type="entry name" value="Thioester_dehydratase-like"/>
</dbReference>
<dbReference type="Pfam" id="PF01796">
    <property type="entry name" value="OB_ChsH2_C"/>
    <property type="match status" value="1"/>
</dbReference>
<evidence type="ECO:0000313" key="2">
    <source>
        <dbReference type="EMBL" id="CAB4732682.1"/>
    </source>
</evidence>
<evidence type="ECO:0000313" key="5">
    <source>
        <dbReference type="EMBL" id="CAB5011709.1"/>
    </source>
</evidence>
<reference evidence="2" key="1">
    <citation type="submission" date="2020-05" db="EMBL/GenBank/DDBJ databases">
        <authorList>
            <person name="Chiriac C."/>
            <person name="Salcher M."/>
            <person name="Ghai R."/>
            <person name="Kavagutti S V."/>
        </authorList>
    </citation>
    <scope>NUCLEOTIDE SEQUENCE</scope>
</reference>
<dbReference type="PANTHER" id="PTHR34075">
    <property type="entry name" value="BLR3430 PROTEIN"/>
    <property type="match status" value="1"/>
</dbReference>
<dbReference type="EMBL" id="CAFBPQ010000001">
    <property type="protein sequence ID" value="CAB5011709.1"/>
    <property type="molecule type" value="Genomic_DNA"/>
</dbReference>
<dbReference type="InterPro" id="IPR012340">
    <property type="entry name" value="NA-bd_OB-fold"/>
</dbReference>
<dbReference type="AlphaFoldDB" id="A0A6J6SD76"/>
<dbReference type="Gene3D" id="6.10.30.10">
    <property type="match status" value="1"/>
</dbReference>
<evidence type="ECO:0000313" key="3">
    <source>
        <dbReference type="EMBL" id="CAB4893752.1"/>
    </source>
</evidence>
<gene>
    <name evidence="2" type="ORF">UFOPK2683_01382</name>
    <name evidence="3" type="ORF">UFOPK3605_00069</name>
    <name evidence="4" type="ORF">UFOPK3897_00073</name>
    <name evidence="5" type="ORF">UFOPK4121_00086</name>
</gene>
<organism evidence="2">
    <name type="scientific">freshwater metagenome</name>
    <dbReference type="NCBI Taxonomy" id="449393"/>
    <lineage>
        <taxon>unclassified sequences</taxon>
        <taxon>metagenomes</taxon>
        <taxon>ecological metagenomes</taxon>
    </lineage>
</organism>
<feature type="domain" description="ChsH2 C-terminal OB-fold" evidence="1">
    <location>
        <begin position="71"/>
        <end position="135"/>
    </location>
</feature>
<name>A0A6J6SD76_9ZZZZ</name>
<dbReference type="InterPro" id="IPR002878">
    <property type="entry name" value="ChsH2_C"/>
</dbReference>
<evidence type="ECO:0000313" key="4">
    <source>
        <dbReference type="EMBL" id="CAB4968261.1"/>
    </source>
</evidence>
<accession>A0A6J6SD76</accession>
<dbReference type="EMBL" id="CAFBOF010000001">
    <property type="protein sequence ID" value="CAB4968261.1"/>
    <property type="molecule type" value="Genomic_DNA"/>
</dbReference>
<evidence type="ECO:0000259" key="1">
    <source>
        <dbReference type="Pfam" id="PF01796"/>
    </source>
</evidence>
<dbReference type="SUPFAM" id="SSF50249">
    <property type="entry name" value="Nucleic acid-binding proteins"/>
    <property type="match status" value="1"/>
</dbReference>